<evidence type="ECO:0000256" key="4">
    <source>
        <dbReference type="ARBA" id="ARBA00022553"/>
    </source>
</evidence>
<keyword evidence="6" id="KW-1185">Reference proteome</keyword>
<protein>
    <submittedName>
        <fullName evidence="5">Myeloid leukemia factor</fullName>
    </submittedName>
</protein>
<name>A0A2A3EMZ4_APICC</name>
<dbReference type="PANTHER" id="PTHR13105">
    <property type="entry name" value="MYELOID LEUKEMIA FACTOR"/>
    <property type="match status" value="1"/>
</dbReference>
<dbReference type="Pfam" id="PF10248">
    <property type="entry name" value="Mlf1IP"/>
    <property type="match status" value="1"/>
</dbReference>
<comment type="similarity">
    <text evidence="2">Belongs to the MLF family.</text>
</comment>
<evidence type="ECO:0000256" key="2">
    <source>
        <dbReference type="ARBA" id="ARBA00008332"/>
    </source>
</evidence>
<comment type="subcellular location">
    <subcellularLocation>
        <location evidence="1">Cytoplasm</location>
    </subcellularLocation>
</comment>
<dbReference type="STRING" id="94128.A0A2A3EMZ4"/>
<gene>
    <name evidence="5" type="ORF">APICC_08900</name>
</gene>
<dbReference type="Proteomes" id="UP000242457">
    <property type="component" value="Unassembled WGS sequence"/>
</dbReference>
<dbReference type="InterPro" id="IPR019376">
    <property type="entry name" value="Myeloid_leukemia_factor"/>
</dbReference>
<dbReference type="GO" id="GO:0005737">
    <property type="term" value="C:cytoplasm"/>
    <property type="evidence" value="ECO:0007669"/>
    <property type="project" value="UniProtKB-SubCell"/>
</dbReference>
<evidence type="ECO:0000256" key="3">
    <source>
        <dbReference type="ARBA" id="ARBA00022490"/>
    </source>
</evidence>
<dbReference type="EMBL" id="KZ288215">
    <property type="protein sequence ID" value="PBC32632.1"/>
    <property type="molecule type" value="Genomic_DNA"/>
</dbReference>
<proteinExistence type="inferred from homology"/>
<organism evidence="5 6">
    <name type="scientific">Apis cerana cerana</name>
    <name type="common">Oriental honeybee</name>
    <dbReference type="NCBI Taxonomy" id="94128"/>
    <lineage>
        <taxon>Eukaryota</taxon>
        <taxon>Metazoa</taxon>
        <taxon>Ecdysozoa</taxon>
        <taxon>Arthropoda</taxon>
        <taxon>Hexapoda</taxon>
        <taxon>Insecta</taxon>
        <taxon>Pterygota</taxon>
        <taxon>Neoptera</taxon>
        <taxon>Endopterygota</taxon>
        <taxon>Hymenoptera</taxon>
        <taxon>Apocrita</taxon>
        <taxon>Aculeata</taxon>
        <taxon>Apoidea</taxon>
        <taxon>Anthophila</taxon>
        <taxon>Apidae</taxon>
        <taxon>Apis</taxon>
    </lineage>
</organism>
<dbReference type="OrthoDB" id="8707547at2759"/>
<evidence type="ECO:0000256" key="1">
    <source>
        <dbReference type="ARBA" id="ARBA00004496"/>
    </source>
</evidence>
<evidence type="ECO:0000313" key="6">
    <source>
        <dbReference type="Proteomes" id="UP000242457"/>
    </source>
</evidence>
<keyword evidence="3" id="KW-0963">Cytoplasm</keyword>
<keyword evidence="4" id="KW-0597">Phosphoprotein</keyword>
<accession>A0A2A3EMZ4</accession>
<reference evidence="5 6" key="1">
    <citation type="submission" date="2014-07" db="EMBL/GenBank/DDBJ databases">
        <title>Genomic and transcriptomic analysis on Apis cerana provide comprehensive insights into honey bee biology.</title>
        <authorList>
            <person name="Diao Q."/>
            <person name="Sun L."/>
            <person name="Zheng H."/>
            <person name="Zheng H."/>
            <person name="Xu S."/>
            <person name="Wang S."/>
            <person name="Zeng Z."/>
            <person name="Hu F."/>
            <person name="Su S."/>
            <person name="Wu J."/>
        </authorList>
    </citation>
    <scope>NUCLEOTIDE SEQUENCE [LARGE SCALE GENOMIC DNA]</scope>
    <source>
        <tissue evidence="5">Pupae without intestine</tissue>
    </source>
</reference>
<sequence length="324" mass="37055">MSDLDDDPIFGSHIQSMRHMNNMMNSLFNDPFGMMGHPSHNAIAHANHRNRNHQDDLQVLPFGFPPLPSFNMGNIFSNFDNMASSGNCHSFVSNSVMTFGSDGRPQVYEETTSTTTVPGGVKETKTTVCDSRTGKKKMAIEHHIGDRAHILEREQNIHSGEQEEHQEFINLDEEEAESFNKEWESRVRHYGNYHHGNSHYGIHGHRNRFDHRQLALPDPSGSVHKKTRRRTSKKNNVNSLGLIKDNVSIKYLILHLNFFYLIWTSSPRRSLRLSSSKPYNSIYNLSLNSSSCIQNISSSTVDYKKPKMWMLKFAKSVIISHSNI</sequence>
<evidence type="ECO:0000313" key="5">
    <source>
        <dbReference type="EMBL" id="PBC32632.1"/>
    </source>
</evidence>
<dbReference type="AlphaFoldDB" id="A0A2A3EMZ4"/>